<dbReference type="GO" id="GO:0005634">
    <property type="term" value="C:nucleus"/>
    <property type="evidence" value="ECO:0007669"/>
    <property type="project" value="TreeGrafter"/>
</dbReference>
<evidence type="ECO:0000256" key="8">
    <source>
        <dbReference type="SAM" id="MobiDB-lite"/>
    </source>
</evidence>
<reference evidence="12" key="1">
    <citation type="journal article" date="2016" name="Nature">
        <title>Genome evolution in the allotetraploid frog Xenopus laevis.</title>
        <authorList>
            <person name="Session A.M."/>
            <person name="Uno Y."/>
            <person name="Kwon T."/>
            <person name="Chapman J.A."/>
            <person name="Toyoda A."/>
            <person name="Takahashi S."/>
            <person name="Fukui A."/>
            <person name="Hikosaka A."/>
            <person name="Suzuki A."/>
            <person name="Kondo M."/>
            <person name="van Heeringen S.J."/>
            <person name="Quigley I."/>
            <person name="Heinz S."/>
            <person name="Ogino H."/>
            <person name="Ochi H."/>
            <person name="Hellsten U."/>
            <person name="Lyons J.B."/>
            <person name="Simakov O."/>
            <person name="Putnam N."/>
            <person name="Stites J."/>
            <person name="Kuroki Y."/>
            <person name="Tanaka T."/>
            <person name="Michiue T."/>
            <person name="Watanabe M."/>
            <person name="Bogdanovic O."/>
            <person name="Lister R."/>
            <person name="Georgiou G."/>
            <person name="Paranjpe S.S."/>
            <person name="van Kruijsbergen I."/>
            <person name="Shu S."/>
            <person name="Carlson J."/>
            <person name="Kinoshita T."/>
            <person name="Ohta Y."/>
            <person name="Mawaribuchi S."/>
            <person name="Jenkins J."/>
            <person name="Grimwood J."/>
            <person name="Schmutz J."/>
            <person name="Mitros T."/>
            <person name="Mozaffari S.V."/>
            <person name="Suzuki Y."/>
            <person name="Haramoto Y."/>
            <person name="Yamamoto T.S."/>
            <person name="Takagi C."/>
            <person name="Heald R."/>
            <person name="Miller K."/>
            <person name="Haudenschild C."/>
            <person name="Kitzman J."/>
            <person name="Nakayama T."/>
            <person name="Izutsu Y."/>
            <person name="Robert J."/>
            <person name="Fortriede J."/>
            <person name="Burns K."/>
            <person name="Lotay V."/>
            <person name="Karimi K."/>
            <person name="Yasuoka Y."/>
            <person name="Dichmann D.S."/>
            <person name="Flajnik M.F."/>
            <person name="Houston D.W."/>
            <person name="Shendure J."/>
            <person name="DuPasquier L."/>
            <person name="Vize P.D."/>
            <person name="Zorn A.M."/>
            <person name="Ito M."/>
            <person name="Marcotte E.M."/>
            <person name="Wallingford J.B."/>
            <person name="Ito Y."/>
            <person name="Asashima M."/>
            <person name="Ueno N."/>
            <person name="Matsuda Y."/>
            <person name="Veenstra G.J."/>
            <person name="Fujiyama A."/>
            <person name="Harland R.M."/>
            <person name="Taira M."/>
            <person name="Rokhsar D.S."/>
        </authorList>
    </citation>
    <scope>NUCLEOTIDE SEQUENCE [LARGE SCALE GENOMIC DNA]</scope>
    <source>
        <strain evidence="12">J</strain>
    </source>
</reference>
<feature type="compositionally biased region" description="Polar residues" evidence="8">
    <location>
        <begin position="205"/>
        <end position="222"/>
    </location>
</feature>
<evidence type="ECO:0000256" key="6">
    <source>
        <dbReference type="PROSITE-ProRule" id="PRU00266"/>
    </source>
</evidence>
<dbReference type="GO" id="GO:0004694">
    <property type="term" value="F:eukaryotic translation initiation factor 2alpha kinase activity"/>
    <property type="evidence" value="ECO:0007669"/>
    <property type="project" value="TreeGrafter"/>
</dbReference>
<evidence type="ECO:0000259" key="9">
    <source>
        <dbReference type="PROSITE" id="PS50011"/>
    </source>
</evidence>
<dbReference type="OrthoDB" id="341578at2759"/>
<dbReference type="GO" id="GO:0005737">
    <property type="term" value="C:cytoplasm"/>
    <property type="evidence" value="ECO:0007669"/>
    <property type="project" value="TreeGrafter"/>
</dbReference>
<dbReference type="CDD" id="cd19875">
    <property type="entry name" value="DSRM_EIF2AK2-like"/>
    <property type="match status" value="1"/>
</dbReference>
<dbReference type="Pfam" id="PF00035">
    <property type="entry name" value="dsrm"/>
    <property type="match status" value="2"/>
</dbReference>
<reference evidence="11" key="2">
    <citation type="submission" date="2016-05" db="EMBL/GenBank/DDBJ databases">
        <title>WGS assembly of Xenopus laevis.</title>
        <authorList>
            <person name="Session A."/>
            <person name="Uno Y."/>
            <person name="Kwon T."/>
            <person name="Chapman J."/>
            <person name="Toyoda A."/>
            <person name="Takahashi S."/>
            <person name="Fukui A."/>
            <person name="Hikosaka A."/>
            <person name="Putnam N."/>
            <person name="Stites J."/>
            <person name="Van Heeringen S."/>
            <person name="Quigley I."/>
            <person name="Heinz S."/>
            <person name="Hellsten U."/>
            <person name="Lyons J."/>
            <person name="Suzuki A."/>
            <person name="Kondo M."/>
            <person name="Ogino H."/>
            <person name="Ochi H."/>
            <person name="Bogdanovic O."/>
            <person name="Lister R."/>
            <person name="Georgiou G."/>
            <person name="Paranjpe S."/>
            <person name="Van Kruijsbergen I."/>
            <person name="Mozaffari S."/>
            <person name="Shu S."/>
            <person name="Schmutz J."/>
            <person name="Jenkins J."/>
            <person name="Grimwood J."/>
            <person name="Carlson J."/>
            <person name="Mitros T."/>
            <person name="Simakov O."/>
            <person name="Heald R."/>
            <person name="Miller K."/>
            <person name="Haudenschild C."/>
            <person name="Kuroki Y."/>
            <person name="Tanaka T."/>
            <person name="Michiue T."/>
            <person name="Watanabe M."/>
            <person name="Kinoshita T."/>
            <person name="Ohta Y."/>
            <person name="Mawaribuchi S."/>
            <person name="Suzuki Y."/>
            <person name="Haramoto Y."/>
            <person name="Yamamoto T."/>
            <person name="Takagi C."/>
            <person name="Kitzman J."/>
            <person name="Shendure J."/>
            <person name="Nakayama T."/>
            <person name="Izutsu Y."/>
            <person name="Robert J."/>
            <person name="Dichmann D."/>
            <person name="Flajnik M."/>
            <person name="Houston D."/>
            <person name="Marcotte E."/>
            <person name="Wallingford J."/>
            <person name="Ito Y."/>
            <person name="Asashima M."/>
            <person name="Ueno N."/>
            <person name="Matsuda Y."/>
            <person name="Jan Veenstra G."/>
            <person name="Fujiyama A."/>
            <person name="Harland R."/>
            <person name="Taira M."/>
            <person name="Rokhsar D.S."/>
        </authorList>
    </citation>
    <scope>NUCLEOTIDE SEQUENCE</scope>
    <source>
        <strain evidence="11">J</strain>
        <tissue evidence="11">Blood</tissue>
    </source>
</reference>
<evidence type="ECO:0000256" key="4">
    <source>
        <dbReference type="ARBA" id="ARBA00022840"/>
    </source>
</evidence>
<dbReference type="Gene3D" id="3.30.160.20">
    <property type="match status" value="2"/>
</dbReference>
<dbReference type="InterPro" id="IPR000719">
    <property type="entry name" value="Prot_kinase_dom"/>
</dbReference>
<dbReference type="SMR" id="A0A974CUV0"/>
<dbReference type="Gene3D" id="3.30.200.20">
    <property type="entry name" value="Phosphorylase Kinase, domain 1"/>
    <property type="match status" value="1"/>
</dbReference>
<feature type="compositionally biased region" description="Basic and acidic residues" evidence="8">
    <location>
        <begin position="223"/>
        <end position="236"/>
    </location>
</feature>
<dbReference type="PROSITE" id="PS00108">
    <property type="entry name" value="PROTEIN_KINASE_ST"/>
    <property type="match status" value="1"/>
</dbReference>
<evidence type="ECO:0000256" key="5">
    <source>
        <dbReference type="ARBA" id="ARBA00037982"/>
    </source>
</evidence>
<comment type="similarity">
    <text evidence="5">Belongs to the protein kinase superfamily. Ser/Thr protein kinase family. GCN2 subfamily.</text>
</comment>
<sequence length="578" mass="65121">MDDLNVKGQLISFCTKNGLSYQFKKVESTGPSHDPRFTFQVFVNGEKLGEGQDKKKKGAEYMAAKMALSTLKERENSAATVIQTTSEQDSSSIVFLASNTGSPSAVCIGETENGCDENYVGILHELCQKHTLIVTFLDERHGQPHIPEFFCKAVIGKEEFPKAKGKNKKEAKRKAAHLALISLKSKYPNDIQISDVRVCAEDGNSENSPERSSGAAASSLESQKPEIETLPTKEDVPTPLNATPILQLRTPRKIELAPKFPNQEKGVPCSLNEIKNELIATFPNQEKGVLCTLNEAFRQNFTEISRLGSGGFGTVFKAKSKLANKYYAIKRVKLHSNKCIKEVEALAHLDHPNIVRYHHSWTGEDGCSDSSYSSRDYSSPAGLKEEYLFIGMEWCEKGTLESWIARMNKVEKFKSLVIFRQVIEGVVYIHSKGLIHRDLKPANIFFAEDLKIKIGDFGLVTQMTGEADRQALQRTKGRGTRSYMAPEQHEETYESEVDIFPLGLILVELFYIFKDVNAKKEEWGKLRNGELPPGFVKQYHIEEAIIKKMLSREPKRRPKATYLKKHFEENYNLDSKTH</sequence>
<name>A0A974CUV0_XENLA</name>
<dbReference type="SMART" id="SM00220">
    <property type="entry name" value="S_TKc"/>
    <property type="match status" value="1"/>
</dbReference>
<dbReference type="FunFam" id="1.10.510.10:FF:001509">
    <property type="entry name" value="Double-stranded RNA activated protein kinase 1"/>
    <property type="match status" value="1"/>
</dbReference>
<dbReference type="CDD" id="cd14047">
    <property type="entry name" value="STKc_EIF2AK2_PKR"/>
    <property type="match status" value="1"/>
</dbReference>
<dbReference type="PANTHER" id="PTHR11042">
    <property type="entry name" value="EUKARYOTIC TRANSLATION INITIATION FACTOR 2-ALPHA KINASE EIF2-ALPHA KINASE -RELATED"/>
    <property type="match status" value="1"/>
</dbReference>
<dbReference type="SUPFAM" id="SSF56112">
    <property type="entry name" value="Protein kinase-like (PK-like)"/>
    <property type="match status" value="1"/>
</dbReference>
<keyword evidence="6" id="KW-0694">RNA-binding</keyword>
<dbReference type="AlphaFoldDB" id="A0A974CUV0"/>
<dbReference type="InterPro" id="IPR050339">
    <property type="entry name" value="CC_SR_Kinase"/>
</dbReference>
<dbReference type="InterPro" id="IPR014720">
    <property type="entry name" value="dsRBD_dom"/>
</dbReference>
<dbReference type="Gene3D" id="1.10.510.10">
    <property type="entry name" value="Transferase(Phosphotransferase) domain 1"/>
    <property type="match status" value="1"/>
</dbReference>
<evidence type="ECO:0000256" key="1">
    <source>
        <dbReference type="ARBA" id="ARBA00022679"/>
    </source>
</evidence>
<accession>A0A974CUV0</accession>
<dbReference type="PANTHER" id="PTHR11042:SF192">
    <property type="entry name" value="DOUBLE-STRANDED RNA ACTIVATED PROTEIN KINASE 1"/>
    <property type="match status" value="1"/>
</dbReference>
<evidence type="ECO:0000313" key="12">
    <source>
        <dbReference type="Proteomes" id="UP000694892"/>
    </source>
</evidence>
<dbReference type="EMBL" id="CM004474">
    <property type="protein sequence ID" value="OCT79844.1"/>
    <property type="molecule type" value="Genomic_DNA"/>
</dbReference>
<keyword evidence="4 7" id="KW-0067">ATP-binding</keyword>
<keyword evidence="2 7" id="KW-0547">Nucleotide-binding</keyword>
<dbReference type="InterPro" id="IPR011009">
    <property type="entry name" value="Kinase-like_dom_sf"/>
</dbReference>
<gene>
    <name evidence="11" type="ORF">XELAEV_18026654mg</name>
</gene>
<dbReference type="PROSITE" id="PS00107">
    <property type="entry name" value="PROTEIN_KINASE_ATP"/>
    <property type="match status" value="1"/>
</dbReference>
<proteinExistence type="inferred from homology"/>
<dbReference type="EMBL" id="CM004474">
    <property type="protein sequence ID" value="OCT79843.1"/>
    <property type="molecule type" value="Genomic_DNA"/>
</dbReference>
<evidence type="ECO:0000256" key="7">
    <source>
        <dbReference type="PROSITE-ProRule" id="PRU10141"/>
    </source>
</evidence>
<dbReference type="Pfam" id="PF00069">
    <property type="entry name" value="Pkinase"/>
    <property type="match status" value="1"/>
</dbReference>
<dbReference type="InterPro" id="IPR008271">
    <property type="entry name" value="Ser/Thr_kinase_AS"/>
</dbReference>
<organism evidence="11 12">
    <name type="scientific">Xenopus laevis</name>
    <name type="common">African clawed frog</name>
    <dbReference type="NCBI Taxonomy" id="8355"/>
    <lineage>
        <taxon>Eukaryota</taxon>
        <taxon>Metazoa</taxon>
        <taxon>Chordata</taxon>
        <taxon>Craniata</taxon>
        <taxon>Vertebrata</taxon>
        <taxon>Euteleostomi</taxon>
        <taxon>Amphibia</taxon>
        <taxon>Batrachia</taxon>
        <taxon>Anura</taxon>
        <taxon>Pipoidea</taxon>
        <taxon>Pipidae</taxon>
        <taxon>Xenopodinae</taxon>
        <taxon>Xenopus</taxon>
        <taxon>Xenopus</taxon>
    </lineage>
</organism>
<dbReference type="SMART" id="SM00358">
    <property type="entry name" value="DSRM"/>
    <property type="match status" value="2"/>
</dbReference>
<dbReference type="InterPro" id="IPR017441">
    <property type="entry name" value="Protein_kinase_ATP_BS"/>
</dbReference>
<dbReference type="GO" id="GO:0003723">
    <property type="term" value="F:RNA binding"/>
    <property type="evidence" value="ECO:0007669"/>
    <property type="project" value="UniProtKB-UniRule"/>
</dbReference>
<evidence type="ECO:0000256" key="2">
    <source>
        <dbReference type="ARBA" id="ARBA00022741"/>
    </source>
</evidence>
<dbReference type="OMA" id="PNQEKGV"/>
<dbReference type="PROSITE" id="PS50011">
    <property type="entry name" value="PROTEIN_KINASE_DOM"/>
    <property type="match status" value="1"/>
</dbReference>
<feature type="domain" description="DRBM" evidence="10">
    <location>
        <begin position="118"/>
        <end position="185"/>
    </location>
</feature>
<keyword evidence="3" id="KW-0418">Kinase</keyword>
<evidence type="ECO:0000256" key="3">
    <source>
        <dbReference type="ARBA" id="ARBA00022777"/>
    </source>
</evidence>
<evidence type="ECO:0000313" key="11">
    <source>
        <dbReference type="EMBL" id="OCT79843.1"/>
    </source>
</evidence>
<dbReference type="Proteomes" id="UP000694892">
    <property type="component" value="Chromosome 5L"/>
</dbReference>
<keyword evidence="1" id="KW-0808">Transferase</keyword>
<dbReference type="PROSITE" id="PS50137">
    <property type="entry name" value="DS_RBD"/>
    <property type="match status" value="2"/>
</dbReference>
<feature type="region of interest" description="Disordered" evidence="8">
    <location>
        <begin position="201"/>
        <end position="240"/>
    </location>
</feature>
<dbReference type="GO" id="GO:0005524">
    <property type="term" value="F:ATP binding"/>
    <property type="evidence" value="ECO:0007669"/>
    <property type="project" value="UniProtKB-UniRule"/>
</dbReference>
<feature type="domain" description="Protein kinase" evidence="9">
    <location>
        <begin position="301"/>
        <end position="578"/>
    </location>
</feature>
<protein>
    <submittedName>
        <fullName evidence="11">Uncharacterized protein</fullName>
    </submittedName>
</protein>
<dbReference type="SUPFAM" id="SSF54768">
    <property type="entry name" value="dsRNA-binding domain-like"/>
    <property type="match status" value="2"/>
</dbReference>
<feature type="binding site" evidence="7">
    <location>
        <position position="330"/>
    </location>
    <ligand>
        <name>ATP</name>
        <dbReference type="ChEBI" id="CHEBI:30616"/>
    </ligand>
</feature>
<evidence type="ECO:0000259" key="10">
    <source>
        <dbReference type="PROSITE" id="PS50137"/>
    </source>
</evidence>
<feature type="domain" description="DRBM" evidence="10">
    <location>
        <begin position="5"/>
        <end position="73"/>
    </location>
</feature>